<dbReference type="AlphaFoldDB" id="A6IHD0"/>
<dbReference type="InterPro" id="IPR029044">
    <property type="entry name" value="Nucleotide-diphossugar_trans"/>
</dbReference>
<protein>
    <submittedName>
        <fullName evidence="1">Glycogenin 1, isoform CRA_b</fullName>
    </submittedName>
</protein>
<dbReference type="SUPFAM" id="SSF53448">
    <property type="entry name" value="Nucleotide-diphospho-sugar transferases"/>
    <property type="match status" value="1"/>
</dbReference>
<gene>
    <name evidence="1 3" type="primary">Gyg1</name>
    <name evidence="1" type="ORF">rCG_41509</name>
</gene>
<organism evidence="1 2">
    <name type="scientific">Rattus norvegicus</name>
    <name type="common">Rat</name>
    <dbReference type="NCBI Taxonomy" id="10116"/>
    <lineage>
        <taxon>Eukaryota</taxon>
        <taxon>Metazoa</taxon>
        <taxon>Chordata</taxon>
        <taxon>Craniata</taxon>
        <taxon>Vertebrata</taxon>
        <taxon>Euteleostomi</taxon>
        <taxon>Mammalia</taxon>
        <taxon>Eutheria</taxon>
        <taxon>Euarchontoglires</taxon>
        <taxon>Glires</taxon>
        <taxon>Rodentia</taxon>
        <taxon>Myomorpha</taxon>
        <taxon>Muroidea</taxon>
        <taxon>Muridae</taxon>
        <taxon>Murinae</taxon>
        <taxon>Rattus</taxon>
    </lineage>
</organism>
<proteinExistence type="predicted"/>
<dbReference type="RGD" id="621785">
    <property type="gene designation" value="Gyg1"/>
</dbReference>
<evidence type="ECO:0000313" key="1">
    <source>
        <dbReference type="EMBL" id="EDM01077.1"/>
    </source>
</evidence>
<accession>A6IHD0</accession>
<dbReference type="Proteomes" id="UP000234681">
    <property type="component" value="Chromosome 2"/>
</dbReference>
<name>A6IHD0_RAT</name>
<reference evidence="2" key="1">
    <citation type="submission" date="2005-09" db="EMBL/GenBank/DDBJ databases">
        <authorList>
            <person name="Mural R.J."/>
            <person name="Li P.W."/>
            <person name="Adams M.D."/>
            <person name="Amanatides P.G."/>
            <person name="Baden-Tillson H."/>
            <person name="Barnstead M."/>
            <person name="Chin S.H."/>
            <person name="Dew I."/>
            <person name="Evans C.A."/>
            <person name="Ferriera S."/>
            <person name="Flanigan M."/>
            <person name="Fosler C."/>
            <person name="Glodek A."/>
            <person name="Gu Z."/>
            <person name="Holt R.A."/>
            <person name="Jennings D."/>
            <person name="Kraft C.L."/>
            <person name="Lu F."/>
            <person name="Nguyen T."/>
            <person name="Nusskern D.R."/>
            <person name="Pfannkoch C.M."/>
            <person name="Sitter C."/>
            <person name="Sutton G.G."/>
            <person name="Venter J.C."/>
            <person name="Wang Z."/>
            <person name="Woodage T."/>
            <person name="Zheng X.H."/>
            <person name="Zhong F."/>
        </authorList>
    </citation>
    <scope>NUCLEOTIDE SEQUENCE [LARGE SCALE GENOMIC DNA]</scope>
    <source>
        <strain>BN</strain>
        <strain evidence="2">Sprague-Dawley</strain>
    </source>
</reference>
<evidence type="ECO:0000313" key="3">
    <source>
        <dbReference type="RGD" id="621785"/>
    </source>
</evidence>
<evidence type="ECO:0000313" key="2">
    <source>
        <dbReference type="Proteomes" id="UP000234681"/>
    </source>
</evidence>
<dbReference type="Gene3D" id="3.90.550.10">
    <property type="entry name" value="Spore Coat Polysaccharide Biosynthesis Protein SpsA, Chain A"/>
    <property type="match status" value="1"/>
</dbReference>
<sequence>MTDQAFVTLTTNDAYAKGALVLGSSLKQHRTTRRTVVLASPQVSDSMSAGHSLSIPNVCSWMQILWFSQILMIFLKEKNCQQHQTQGGLTVSILESLSINPQLKRITSCCILLLSKVVLMVGTRAY</sequence>
<dbReference type="EMBL" id="CH473961">
    <property type="protein sequence ID" value="EDM01077.1"/>
    <property type="molecule type" value="Genomic_DNA"/>
</dbReference>